<protein>
    <submittedName>
        <fullName evidence="1">Uncharacterized protein</fullName>
    </submittedName>
</protein>
<organism evidence="1 2">
    <name type="scientific">Trichomalopsis sarcophagae</name>
    <dbReference type="NCBI Taxonomy" id="543379"/>
    <lineage>
        <taxon>Eukaryota</taxon>
        <taxon>Metazoa</taxon>
        <taxon>Ecdysozoa</taxon>
        <taxon>Arthropoda</taxon>
        <taxon>Hexapoda</taxon>
        <taxon>Insecta</taxon>
        <taxon>Pterygota</taxon>
        <taxon>Neoptera</taxon>
        <taxon>Endopterygota</taxon>
        <taxon>Hymenoptera</taxon>
        <taxon>Apocrita</taxon>
        <taxon>Proctotrupomorpha</taxon>
        <taxon>Chalcidoidea</taxon>
        <taxon>Pteromalidae</taxon>
        <taxon>Pteromalinae</taxon>
        <taxon>Trichomalopsis</taxon>
    </lineage>
</organism>
<accession>A0A232ENJ2</accession>
<evidence type="ECO:0000313" key="1">
    <source>
        <dbReference type="EMBL" id="OXU19908.1"/>
    </source>
</evidence>
<dbReference type="AlphaFoldDB" id="A0A232ENJ2"/>
<evidence type="ECO:0000313" key="2">
    <source>
        <dbReference type="Proteomes" id="UP000215335"/>
    </source>
</evidence>
<sequence length="176" mass="19709">MEIFARTRDGLEDPNCASHCGVLCHSLSSVASNTYKAPISRTRQTRQFKHGRKNTAISRLDAHTVMREMEKSLCATYVHLLETRSVLAATQEAVQNCLDLTNCHHSSGPRVRLFYEEKSQTRLRHPQKYAAAEAESIQNSSFGEEIPVQLGMSSVPRGTESICAGNFFWAAFRGFE</sequence>
<gene>
    <name evidence="1" type="ORF">TSAR_005802</name>
</gene>
<keyword evidence="2" id="KW-1185">Reference proteome</keyword>
<proteinExistence type="predicted"/>
<dbReference type="Proteomes" id="UP000215335">
    <property type="component" value="Unassembled WGS sequence"/>
</dbReference>
<reference evidence="1 2" key="1">
    <citation type="journal article" date="2017" name="Curr. Biol.">
        <title>The Evolution of Venom by Co-option of Single-Copy Genes.</title>
        <authorList>
            <person name="Martinson E.O."/>
            <person name="Mrinalini"/>
            <person name="Kelkar Y.D."/>
            <person name="Chang C.H."/>
            <person name="Werren J.H."/>
        </authorList>
    </citation>
    <scope>NUCLEOTIDE SEQUENCE [LARGE SCALE GENOMIC DNA]</scope>
    <source>
        <strain evidence="1 2">Alberta</strain>
        <tissue evidence="1">Whole body</tissue>
    </source>
</reference>
<comment type="caution">
    <text evidence="1">The sequence shown here is derived from an EMBL/GenBank/DDBJ whole genome shotgun (WGS) entry which is preliminary data.</text>
</comment>
<name>A0A232ENJ2_9HYME</name>
<dbReference type="EMBL" id="NNAY01003148">
    <property type="protein sequence ID" value="OXU19908.1"/>
    <property type="molecule type" value="Genomic_DNA"/>
</dbReference>